<feature type="transmembrane region" description="Helical" evidence="9">
    <location>
        <begin position="290"/>
        <end position="308"/>
    </location>
</feature>
<evidence type="ECO:0000256" key="2">
    <source>
        <dbReference type="ARBA" id="ARBA00022692"/>
    </source>
</evidence>
<feature type="compositionally biased region" description="Polar residues" evidence="8">
    <location>
        <begin position="361"/>
        <end position="378"/>
    </location>
</feature>
<name>A0ABD0YCW9_9HEMI</name>
<evidence type="ECO:0000256" key="8">
    <source>
        <dbReference type="SAM" id="MobiDB-lite"/>
    </source>
</evidence>
<evidence type="ECO:0008006" key="12">
    <source>
        <dbReference type="Google" id="ProtNLM"/>
    </source>
</evidence>
<evidence type="ECO:0000256" key="6">
    <source>
        <dbReference type="ARBA" id="ARBA00023098"/>
    </source>
</evidence>
<feature type="region of interest" description="Disordered" evidence="8">
    <location>
        <begin position="1"/>
        <end position="39"/>
    </location>
</feature>
<evidence type="ECO:0000256" key="1">
    <source>
        <dbReference type="ARBA" id="ARBA00004477"/>
    </source>
</evidence>
<keyword evidence="6" id="KW-0443">Lipid metabolism</keyword>
<feature type="transmembrane region" description="Helical" evidence="9">
    <location>
        <begin position="257"/>
        <end position="283"/>
    </location>
</feature>
<evidence type="ECO:0000256" key="3">
    <source>
        <dbReference type="ARBA" id="ARBA00022801"/>
    </source>
</evidence>
<dbReference type="GO" id="GO:0016787">
    <property type="term" value="F:hydrolase activity"/>
    <property type="evidence" value="ECO:0007669"/>
    <property type="project" value="UniProtKB-KW"/>
</dbReference>
<accession>A0ABD0YCW9</accession>
<feature type="transmembrane region" description="Helical" evidence="9">
    <location>
        <begin position="105"/>
        <end position="127"/>
    </location>
</feature>
<evidence type="ECO:0000256" key="9">
    <source>
        <dbReference type="SAM" id="Phobius"/>
    </source>
</evidence>
<keyword evidence="5 9" id="KW-1133">Transmembrane helix</keyword>
<comment type="subcellular location">
    <subcellularLocation>
        <location evidence="1">Endoplasmic reticulum membrane</location>
        <topology evidence="1">Multi-pass membrane protein</topology>
    </subcellularLocation>
</comment>
<gene>
    <name evidence="10" type="ORF">AAG570_013608</name>
</gene>
<keyword evidence="4" id="KW-0256">Endoplasmic reticulum</keyword>
<dbReference type="InterPro" id="IPR019388">
    <property type="entry name" value="FIT"/>
</dbReference>
<dbReference type="GO" id="GO:0005789">
    <property type="term" value="C:endoplasmic reticulum membrane"/>
    <property type="evidence" value="ECO:0007669"/>
    <property type="project" value="UniProtKB-SubCell"/>
</dbReference>
<keyword evidence="2 9" id="KW-0812">Transmembrane</keyword>
<keyword evidence="3" id="KW-0378">Hydrolase</keyword>
<evidence type="ECO:0000256" key="7">
    <source>
        <dbReference type="ARBA" id="ARBA00023136"/>
    </source>
</evidence>
<dbReference type="HAMAP" id="MF_03230">
    <property type="entry name" value="FITM2"/>
    <property type="match status" value="1"/>
</dbReference>
<dbReference type="PANTHER" id="PTHR23129:SF0">
    <property type="entry name" value="ACYL-COENZYME A DIPHOSPHATASE FITM2"/>
    <property type="match status" value="1"/>
</dbReference>
<sequence>MATKRKPLHPTPASTLNFRPTLANDRSEGGRGTKPTADPTSVSNALVHILQHVCKRILFVDIKKKLFVYFGCVFLLSLIADFTSVPKSYFSKKDNLFNLYFVKVAWGWTLLLSLPFVAFSSFTYCCGQRDKVLKHCSRLLIATIFWYFWTNLYNYFDNFYGRCNVKNPKYQKRSACLAEGFHWSSIDISGHCFILIYSTLVLIEEARAINCWEGISDLIREEGYARSIDDKTSRPLRCLSSDDLDALRTYYIKFSPYIRGLFIAITFLTLLWDIMLLSTIIYFHNMLEKLIAYVVAVGTWALTYQIWYKIPGIIPPMPGEGVFKYQDSKPAKEVKLKPRPSLSNRIPGPKFMGMPLKVPPSAQNNTSSNDQEQSNNVL</sequence>
<comment type="caution">
    <text evidence="10">The sequence shown here is derived from an EMBL/GenBank/DDBJ whole genome shotgun (WGS) entry which is preliminary data.</text>
</comment>
<dbReference type="PANTHER" id="PTHR23129">
    <property type="entry name" value="ACYL-COENZYME A DIPHOSPHATASE FITM2"/>
    <property type="match status" value="1"/>
</dbReference>
<dbReference type="EMBL" id="JBFDAA010000009">
    <property type="protein sequence ID" value="KAL1129077.1"/>
    <property type="molecule type" value="Genomic_DNA"/>
</dbReference>
<reference evidence="10 11" key="1">
    <citation type="submission" date="2024-07" db="EMBL/GenBank/DDBJ databases">
        <title>Chromosome-level genome assembly of the water stick insect Ranatra chinensis (Heteroptera: Nepidae).</title>
        <authorList>
            <person name="Liu X."/>
        </authorList>
    </citation>
    <scope>NUCLEOTIDE SEQUENCE [LARGE SCALE GENOMIC DNA]</scope>
    <source>
        <strain evidence="10">Cailab_2021Rc</strain>
        <tissue evidence="10">Muscle</tissue>
    </source>
</reference>
<proteinExistence type="inferred from homology"/>
<keyword evidence="11" id="KW-1185">Reference proteome</keyword>
<keyword evidence="7 9" id="KW-0472">Membrane</keyword>
<dbReference type="Proteomes" id="UP001558652">
    <property type="component" value="Unassembled WGS sequence"/>
</dbReference>
<protein>
    <recommendedName>
        <fullName evidence="12">FIT family protein</fullName>
    </recommendedName>
</protein>
<feature type="region of interest" description="Disordered" evidence="8">
    <location>
        <begin position="336"/>
        <end position="378"/>
    </location>
</feature>
<organism evidence="10 11">
    <name type="scientific">Ranatra chinensis</name>
    <dbReference type="NCBI Taxonomy" id="642074"/>
    <lineage>
        <taxon>Eukaryota</taxon>
        <taxon>Metazoa</taxon>
        <taxon>Ecdysozoa</taxon>
        <taxon>Arthropoda</taxon>
        <taxon>Hexapoda</taxon>
        <taxon>Insecta</taxon>
        <taxon>Pterygota</taxon>
        <taxon>Neoptera</taxon>
        <taxon>Paraneoptera</taxon>
        <taxon>Hemiptera</taxon>
        <taxon>Heteroptera</taxon>
        <taxon>Panheteroptera</taxon>
        <taxon>Nepomorpha</taxon>
        <taxon>Nepidae</taxon>
        <taxon>Ranatrinae</taxon>
        <taxon>Ranatra</taxon>
    </lineage>
</organism>
<feature type="transmembrane region" description="Helical" evidence="9">
    <location>
        <begin position="66"/>
        <end position="85"/>
    </location>
</feature>
<dbReference type="Pfam" id="PF10261">
    <property type="entry name" value="FIT"/>
    <property type="match status" value="1"/>
</dbReference>
<evidence type="ECO:0000256" key="4">
    <source>
        <dbReference type="ARBA" id="ARBA00022824"/>
    </source>
</evidence>
<feature type="transmembrane region" description="Helical" evidence="9">
    <location>
        <begin position="139"/>
        <end position="156"/>
    </location>
</feature>
<dbReference type="InterPro" id="IPR046401">
    <property type="entry name" value="FITM1/2"/>
</dbReference>
<evidence type="ECO:0000313" key="11">
    <source>
        <dbReference type="Proteomes" id="UP001558652"/>
    </source>
</evidence>
<dbReference type="AlphaFoldDB" id="A0ABD0YCW9"/>
<evidence type="ECO:0000313" key="10">
    <source>
        <dbReference type="EMBL" id="KAL1129077.1"/>
    </source>
</evidence>
<dbReference type="GO" id="GO:0006629">
    <property type="term" value="P:lipid metabolic process"/>
    <property type="evidence" value="ECO:0007669"/>
    <property type="project" value="UniProtKB-KW"/>
</dbReference>
<evidence type="ECO:0000256" key="5">
    <source>
        <dbReference type="ARBA" id="ARBA00022989"/>
    </source>
</evidence>